<organism evidence="1 2">
    <name type="scientific">Lentzea sokolovensis</name>
    <dbReference type="NCBI Taxonomy" id="3095429"/>
    <lineage>
        <taxon>Bacteria</taxon>
        <taxon>Bacillati</taxon>
        <taxon>Actinomycetota</taxon>
        <taxon>Actinomycetes</taxon>
        <taxon>Pseudonocardiales</taxon>
        <taxon>Pseudonocardiaceae</taxon>
        <taxon>Lentzea</taxon>
    </lineage>
</organism>
<comment type="caution">
    <text evidence="1">The sequence shown here is derived from an EMBL/GenBank/DDBJ whole genome shotgun (WGS) entry which is preliminary data.</text>
</comment>
<sequence>MLSVVCQAVRWVDDEMVEVRFTDATGATRSFVDRAAVLGDQWLTLDVEFPVDVELACEVVSTDGELVTVSTERPWGVTTVDGHHEFLVTPYQLRHGGAVAREIGFYESADEVRAAVTGDEQPWERDALRYLEQGHLVVIPLSWETDLLDPDGPGVKERGEWTDGVWFWSGALVHYLRKYHVALPEEFLAHMAANRWEVPRMTDEESLAAACLRYPFLAEEQAAPVAEG</sequence>
<dbReference type="EMBL" id="JAXAVU010000015">
    <property type="protein sequence ID" value="MDX8148280.1"/>
    <property type="molecule type" value="Genomic_DNA"/>
</dbReference>
<keyword evidence="2" id="KW-1185">Reference proteome</keyword>
<reference evidence="1 2" key="2">
    <citation type="submission" date="2023-11" db="EMBL/GenBank/DDBJ databases">
        <authorList>
            <person name="Lara A.C."/>
            <person name="Chronakova A."/>
        </authorList>
    </citation>
    <scope>NUCLEOTIDE SEQUENCE [LARGE SCALE GENOMIC DNA]</scope>
    <source>
        <strain evidence="1 2">BCCO 10_0061</strain>
    </source>
</reference>
<reference evidence="1 2" key="1">
    <citation type="submission" date="2023-11" db="EMBL/GenBank/DDBJ databases">
        <title>Lentzea sokolovensis, sp. nov., Lentzea kristufkii, sp. nov., and Lentzea miocenensis, sp. nov., rare actinobacteria from Sokolov Coal Basin, Miocene lacustrine sediment, Czech Republic.</title>
        <authorList>
            <person name="Lara A."/>
            <person name="Kotroba L."/>
            <person name="Nouioui I."/>
            <person name="Neumann-Schaal M."/>
            <person name="Mast Y."/>
            <person name="Chronakova A."/>
        </authorList>
    </citation>
    <scope>NUCLEOTIDE SEQUENCE [LARGE SCALE GENOMIC DNA]</scope>
    <source>
        <strain evidence="1 2">BCCO 10_0061</strain>
    </source>
</reference>
<accession>A0ABU4VBQ2</accession>
<evidence type="ECO:0000313" key="2">
    <source>
        <dbReference type="Proteomes" id="UP001285352"/>
    </source>
</evidence>
<protein>
    <submittedName>
        <fullName evidence="1">Uncharacterized protein</fullName>
    </submittedName>
</protein>
<name>A0ABU4VBQ2_9PSEU</name>
<gene>
    <name evidence="1" type="ORF">SK854_39630</name>
</gene>
<evidence type="ECO:0000313" key="1">
    <source>
        <dbReference type="EMBL" id="MDX8148280.1"/>
    </source>
</evidence>
<dbReference type="Proteomes" id="UP001285352">
    <property type="component" value="Unassembled WGS sequence"/>
</dbReference>
<dbReference type="RefSeq" id="WP_319980279.1">
    <property type="nucleotide sequence ID" value="NZ_JAXAVU010000015.1"/>
</dbReference>
<proteinExistence type="predicted"/>